<dbReference type="InterPro" id="IPR000914">
    <property type="entry name" value="SBP_5_dom"/>
</dbReference>
<protein>
    <submittedName>
        <fullName evidence="5">ABC transporter substrate-binding protein</fullName>
    </submittedName>
</protein>
<comment type="similarity">
    <text evidence="1">Belongs to the bacterial solute-binding protein 5 family.</text>
</comment>
<comment type="caution">
    <text evidence="5">The sequence shown here is derived from an EMBL/GenBank/DDBJ whole genome shotgun (WGS) entry which is preliminary data.</text>
</comment>
<organism evidence="5">
    <name type="scientific">hot springs metagenome</name>
    <dbReference type="NCBI Taxonomy" id="433727"/>
    <lineage>
        <taxon>unclassified sequences</taxon>
        <taxon>metagenomes</taxon>
        <taxon>ecological metagenomes</taxon>
    </lineage>
</organism>
<accession>A0A5J4L6R2</accession>
<dbReference type="PIRSF" id="PIRSF002741">
    <property type="entry name" value="MppA"/>
    <property type="match status" value="1"/>
</dbReference>
<dbReference type="AlphaFoldDB" id="A0A5J4L6R2"/>
<keyword evidence="2" id="KW-0813">Transport</keyword>
<evidence type="ECO:0000313" key="5">
    <source>
        <dbReference type="EMBL" id="GER94417.1"/>
    </source>
</evidence>
<dbReference type="Pfam" id="PF00496">
    <property type="entry name" value="SBP_bac_5"/>
    <property type="match status" value="1"/>
</dbReference>
<evidence type="ECO:0000256" key="1">
    <source>
        <dbReference type="ARBA" id="ARBA00005695"/>
    </source>
</evidence>
<name>A0A5J4L6R2_9ZZZZ</name>
<dbReference type="GO" id="GO:0042597">
    <property type="term" value="C:periplasmic space"/>
    <property type="evidence" value="ECO:0007669"/>
    <property type="project" value="UniProtKB-ARBA"/>
</dbReference>
<dbReference type="InterPro" id="IPR030678">
    <property type="entry name" value="Peptide/Ni-bd"/>
</dbReference>
<evidence type="ECO:0000256" key="3">
    <source>
        <dbReference type="ARBA" id="ARBA00022729"/>
    </source>
</evidence>
<dbReference type="GO" id="GO:1904680">
    <property type="term" value="F:peptide transmembrane transporter activity"/>
    <property type="evidence" value="ECO:0007669"/>
    <property type="project" value="TreeGrafter"/>
</dbReference>
<dbReference type="InterPro" id="IPR039424">
    <property type="entry name" value="SBP_5"/>
</dbReference>
<dbReference type="EMBL" id="BLAB01000001">
    <property type="protein sequence ID" value="GER94417.1"/>
    <property type="molecule type" value="Genomic_DNA"/>
</dbReference>
<evidence type="ECO:0000259" key="4">
    <source>
        <dbReference type="Pfam" id="PF00496"/>
    </source>
</evidence>
<dbReference type="SUPFAM" id="SSF53850">
    <property type="entry name" value="Periplasmic binding protein-like II"/>
    <property type="match status" value="1"/>
</dbReference>
<feature type="domain" description="Solute-binding protein family 5" evidence="4">
    <location>
        <begin position="72"/>
        <end position="438"/>
    </location>
</feature>
<reference evidence="5" key="1">
    <citation type="submission" date="2019-10" db="EMBL/GenBank/DDBJ databases">
        <title>Metagenomic sequencing of thiosulfate-disproportionating enrichment culture.</title>
        <authorList>
            <person name="Umezawa K."/>
            <person name="Kojima H."/>
            <person name="Fukui M."/>
        </authorList>
    </citation>
    <scope>NUCLEOTIDE SEQUENCE</scope>
    <source>
        <strain evidence="5">45J</strain>
    </source>
</reference>
<gene>
    <name evidence="5" type="ORF">A45J_2178</name>
</gene>
<dbReference type="Gene3D" id="3.40.190.10">
    <property type="entry name" value="Periplasmic binding protein-like II"/>
    <property type="match status" value="1"/>
</dbReference>
<dbReference type="GO" id="GO:0015833">
    <property type="term" value="P:peptide transport"/>
    <property type="evidence" value="ECO:0007669"/>
    <property type="project" value="TreeGrafter"/>
</dbReference>
<dbReference type="PANTHER" id="PTHR30290:SF9">
    <property type="entry name" value="OLIGOPEPTIDE-BINDING PROTEIN APPA"/>
    <property type="match status" value="1"/>
</dbReference>
<keyword evidence="3" id="KW-0732">Signal</keyword>
<dbReference type="PANTHER" id="PTHR30290">
    <property type="entry name" value="PERIPLASMIC BINDING COMPONENT OF ABC TRANSPORTER"/>
    <property type="match status" value="1"/>
</dbReference>
<dbReference type="PROSITE" id="PS51257">
    <property type="entry name" value="PROKAR_LIPOPROTEIN"/>
    <property type="match status" value="1"/>
</dbReference>
<dbReference type="GO" id="GO:0043190">
    <property type="term" value="C:ATP-binding cassette (ABC) transporter complex"/>
    <property type="evidence" value="ECO:0007669"/>
    <property type="project" value="InterPro"/>
</dbReference>
<dbReference type="CDD" id="cd00995">
    <property type="entry name" value="PBP2_NikA_DppA_OppA_like"/>
    <property type="match status" value="1"/>
</dbReference>
<dbReference type="Gene3D" id="3.10.105.10">
    <property type="entry name" value="Dipeptide-binding Protein, Domain 3"/>
    <property type="match status" value="1"/>
</dbReference>
<evidence type="ECO:0000256" key="2">
    <source>
        <dbReference type="ARBA" id="ARBA00022448"/>
    </source>
</evidence>
<proteinExistence type="inferred from homology"/>
<dbReference type="Gene3D" id="3.90.76.10">
    <property type="entry name" value="Dipeptide-binding Protein, Domain 1"/>
    <property type="match status" value="1"/>
</dbReference>
<sequence>MDRLFAHHLFCLLAVILFLFSCTSSDRLEGYIYYRLNTNPTTLDPALIVDVSSASIAAKLFNGLVRLNDRFEVSPDIAKRWEISRNGLRYKFFLKKGVRFSNGREVKAQDFKYSFERILELKTKSPNTWVFDKVEGAKEFQKGQAKEVKGFKVADDYTFEIKLRMPFSPFLSMLTMTPAYVIPKEEAEKWGNDFASHPSGTGPFTLKNWLPNRELVLEKNEDYFDKKARVRGIVYKIIPEDLTTITEFELGNIDVISLPGSAYSKFKNNKKWNKYIMSLKGLNTYYLGMNLSRPPFNNLNLRKAVFYAIDREKILETFYEGRGRLAAGPVPDLLRKWDVKAGVNYNPEISKEIIRREGLSGVKVNMYVTADQDVIDLAEIIQAYISEVGINVNIKQLEWSAYKDAVNKGEPDMFWLSWWADYPDPENFLFPLFHSSNIGPAGNRTRYINKEVDTLIERGQNSINENDRNNFYKMAEDLIIQDMPWMPFWHRTDFLIKQPWIKDYKVYPIYTMDKGIEVAIER</sequence>